<feature type="region of interest" description="Disordered" evidence="1">
    <location>
        <begin position="17"/>
        <end position="40"/>
    </location>
</feature>
<keyword evidence="2" id="KW-0812">Transmembrane</keyword>
<proteinExistence type="predicted"/>
<dbReference type="Proteomes" id="UP000625711">
    <property type="component" value="Unassembled WGS sequence"/>
</dbReference>
<keyword evidence="2" id="KW-0472">Membrane</keyword>
<accession>A0A834IR46</accession>
<keyword evidence="4" id="KW-1185">Reference proteome</keyword>
<evidence type="ECO:0000313" key="4">
    <source>
        <dbReference type="Proteomes" id="UP000625711"/>
    </source>
</evidence>
<sequence length="230" mass="26050">MIIPYRSLAQKPFSLLRRAGFPQKENNDARRPPQPPSATRTCSIFSFLRRTLDLRGGHTWTPSSAGQLMMSCKPNYSRIDRQQPPAVSQKQTGPEKYEEPNGVPHDPAALTDHLLIKYKLQHLGPHTFCPLYRSPSIFAPLRAVSRAGGRPQLWQGATATFNCRISSDNFEISQLARPGMVTDGDDSRIGREDRLALFLLVLRINLLLVLLCIRIFPDFRVNNLYLLKKN</sequence>
<name>A0A834IR46_RHYFE</name>
<keyword evidence="2" id="KW-1133">Transmembrane helix</keyword>
<feature type="region of interest" description="Disordered" evidence="1">
    <location>
        <begin position="77"/>
        <end position="103"/>
    </location>
</feature>
<comment type="caution">
    <text evidence="3">The sequence shown here is derived from an EMBL/GenBank/DDBJ whole genome shotgun (WGS) entry which is preliminary data.</text>
</comment>
<gene>
    <name evidence="3" type="ORF">GWI33_009783</name>
</gene>
<evidence type="ECO:0000256" key="2">
    <source>
        <dbReference type="SAM" id="Phobius"/>
    </source>
</evidence>
<evidence type="ECO:0000313" key="3">
    <source>
        <dbReference type="EMBL" id="KAF7285804.1"/>
    </source>
</evidence>
<dbReference type="AlphaFoldDB" id="A0A834IR46"/>
<organism evidence="3 4">
    <name type="scientific">Rhynchophorus ferrugineus</name>
    <name type="common">Red palm weevil</name>
    <name type="synonym">Curculio ferrugineus</name>
    <dbReference type="NCBI Taxonomy" id="354439"/>
    <lineage>
        <taxon>Eukaryota</taxon>
        <taxon>Metazoa</taxon>
        <taxon>Ecdysozoa</taxon>
        <taxon>Arthropoda</taxon>
        <taxon>Hexapoda</taxon>
        <taxon>Insecta</taxon>
        <taxon>Pterygota</taxon>
        <taxon>Neoptera</taxon>
        <taxon>Endopterygota</taxon>
        <taxon>Coleoptera</taxon>
        <taxon>Polyphaga</taxon>
        <taxon>Cucujiformia</taxon>
        <taxon>Curculionidae</taxon>
        <taxon>Dryophthorinae</taxon>
        <taxon>Rhynchophorus</taxon>
    </lineage>
</organism>
<evidence type="ECO:0000256" key="1">
    <source>
        <dbReference type="SAM" id="MobiDB-lite"/>
    </source>
</evidence>
<protein>
    <submittedName>
        <fullName evidence="3">Uncharacterized protein</fullName>
    </submittedName>
</protein>
<reference evidence="3" key="1">
    <citation type="submission" date="2020-08" db="EMBL/GenBank/DDBJ databases">
        <title>Genome sequencing and assembly of the red palm weevil Rhynchophorus ferrugineus.</title>
        <authorList>
            <person name="Dias G.B."/>
            <person name="Bergman C.M."/>
            <person name="Manee M."/>
        </authorList>
    </citation>
    <scope>NUCLEOTIDE SEQUENCE</scope>
    <source>
        <strain evidence="3">AA-2017</strain>
        <tissue evidence="3">Whole larva</tissue>
    </source>
</reference>
<feature type="transmembrane region" description="Helical" evidence="2">
    <location>
        <begin position="195"/>
        <end position="216"/>
    </location>
</feature>
<dbReference type="EMBL" id="JAACXV010000043">
    <property type="protein sequence ID" value="KAF7285804.1"/>
    <property type="molecule type" value="Genomic_DNA"/>
</dbReference>